<protein>
    <submittedName>
        <fullName evidence="1">Uncharacterized protein</fullName>
    </submittedName>
</protein>
<accession>A0ACB9S2C2</accession>
<evidence type="ECO:0000313" key="2">
    <source>
        <dbReference type="Proteomes" id="UP001057402"/>
    </source>
</evidence>
<gene>
    <name evidence="1" type="ORF">MLD38_003519</name>
</gene>
<keyword evidence="2" id="KW-1185">Reference proteome</keyword>
<name>A0ACB9S2C2_9MYRT</name>
<sequence>MNRSTLLFSLALFCCHVTTAFGRVAAGLGRLEEETGWLERERARGKPGPSGEDVFLLQDSMLVAHTDAGSMRIVRSAQGRIIKKPLHVGFITMEPHSLFIPQYTDSSLILFIRRGEACVGAIHENELVERQLKCGDVYRIPAGSAFYLLNAETEEKLHVVCSIDTSESFELTSFQSFFIGGGSNPMSVLAGFDTKTLAAAFNVTTEELEDVLWRAKDGPIVRIRDSEHPTVWTKFAKLKKHVRLNHLERMVAGTNELTEQDDDSDVKRMTWSWRKLLRRIFPLENESRRSFDGRMSVRAEADTFNLFQKGPDFKNDYGWSVAVDESEFKPLERSGIGIYLVNLSAGSMMAPHVNPTATEYGIVLQGSGTIQIGYPNGSAAMNADVKEGDVFWIPRYFPFCQISSLSGRLEFFGFTTSSRRNRPQFLVGKSSVLQTLRGPELAASFGMSDEKMEKFLDAQREAVILPSPYAQKHQREADHEDRHEHDPVVEGERESKDVGRGWMLDVDKNDFE</sequence>
<dbReference type="EMBL" id="CM042881">
    <property type="protein sequence ID" value="KAI4385500.1"/>
    <property type="molecule type" value="Genomic_DNA"/>
</dbReference>
<comment type="caution">
    <text evidence="1">The sequence shown here is derived from an EMBL/GenBank/DDBJ whole genome shotgun (WGS) entry which is preliminary data.</text>
</comment>
<proteinExistence type="predicted"/>
<reference evidence="2" key="1">
    <citation type="journal article" date="2023" name="Front. Plant Sci.">
        <title>Chromosomal-level genome assembly of Melastoma candidum provides insights into trichome evolution.</title>
        <authorList>
            <person name="Zhong Y."/>
            <person name="Wu W."/>
            <person name="Sun C."/>
            <person name="Zou P."/>
            <person name="Liu Y."/>
            <person name="Dai S."/>
            <person name="Zhou R."/>
        </authorList>
    </citation>
    <scope>NUCLEOTIDE SEQUENCE [LARGE SCALE GENOMIC DNA]</scope>
</reference>
<dbReference type="Proteomes" id="UP001057402">
    <property type="component" value="Chromosome 2"/>
</dbReference>
<organism evidence="1 2">
    <name type="scientific">Melastoma candidum</name>
    <dbReference type="NCBI Taxonomy" id="119954"/>
    <lineage>
        <taxon>Eukaryota</taxon>
        <taxon>Viridiplantae</taxon>
        <taxon>Streptophyta</taxon>
        <taxon>Embryophyta</taxon>
        <taxon>Tracheophyta</taxon>
        <taxon>Spermatophyta</taxon>
        <taxon>Magnoliopsida</taxon>
        <taxon>eudicotyledons</taxon>
        <taxon>Gunneridae</taxon>
        <taxon>Pentapetalae</taxon>
        <taxon>rosids</taxon>
        <taxon>malvids</taxon>
        <taxon>Myrtales</taxon>
        <taxon>Melastomataceae</taxon>
        <taxon>Melastomatoideae</taxon>
        <taxon>Melastomateae</taxon>
        <taxon>Melastoma</taxon>
    </lineage>
</organism>
<evidence type="ECO:0000313" key="1">
    <source>
        <dbReference type="EMBL" id="KAI4385500.1"/>
    </source>
</evidence>